<organism evidence="3 4">
    <name type="scientific">Adineta steineri</name>
    <dbReference type="NCBI Taxonomy" id="433720"/>
    <lineage>
        <taxon>Eukaryota</taxon>
        <taxon>Metazoa</taxon>
        <taxon>Spiralia</taxon>
        <taxon>Gnathifera</taxon>
        <taxon>Rotifera</taxon>
        <taxon>Eurotatoria</taxon>
        <taxon>Bdelloidea</taxon>
        <taxon>Adinetida</taxon>
        <taxon>Adinetidae</taxon>
        <taxon>Adineta</taxon>
    </lineage>
</organism>
<keyword evidence="1" id="KW-0812">Transmembrane</keyword>
<keyword evidence="1" id="KW-1133">Transmembrane helix</keyword>
<dbReference type="GO" id="GO:0005839">
    <property type="term" value="C:proteasome core complex"/>
    <property type="evidence" value="ECO:0007669"/>
    <property type="project" value="InterPro"/>
</dbReference>
<dbReference type="Gene3D" id="1.20.1070.10">
    <property type="entry name" value="Rhodopsin 7-helix transmembrane proteins"/>
    <property type="match status" value="1"/>
</dbReference>
<gene>
    <name evidence="2" type="ORF">BJG266_LOCUS25116</name>
    <name evidence="3" type="ORF">QVE165_LOCUS36345</name>
</gene>
<dbReference type="SUPFAM" id="SSF56235">
    <property type="entry name" value="N-terminal nucleophile aminohydrolases (Ntn hydrolases)"/>
    <property type="match status" value="1"/>
</dbReference>
<keyword evidence="1" id="KW-0472">Membrane</keyword>
<feature type="transmembrane region" description="Helical" evidence="1">
    <location>
        <begin position="12"/>
        <end position="34"/>
    </location>
</feature>
<dbReference type="AlphaFoldDB" id="A0A815KI44"/>
<proteinExistence type="predicted"/>
<dbReference type="Proteomes" id="UP000663877">
    <property type="component" value="Unassembled WGS sequence"/>
</dbReference>
<dbReference type="OrthoDB" id="10018595at2759"/>
<keyword evidence="4" id="KW-1185">Reference proteome</keyword>
<protein>
    <submittedName>
        <fullName evidence="3">Uncharacterized protein</fullName>
    </submittedName>
</protein>
<sequence length="622" mass="71924">MSGSITTHDIVDWICIIMIILGTLGNSLGLIVFSSRKFRRTTYGKLAIASLIINLLCVFRYSLLLHSSTRRWIQHKAGQSWFNCKLYRISSCLRILSAFVTVAWTYERFTYVTTNFHFFTNNQYVKKYKFYFMFFLSLIIITALTGPTIYFYQLKSMLLIIPPTISYENTTSITTFTLPNVTILSRHTRKSDDLITNQLPNNSYLTICSLQDSISPLWRSFLEEVQFGLNYTTFRSIFSEIIPSILVIMFNIGIIICVIESTLSFSSHSSTTNIRQNTTGSFRSKEGVDGLIVHNRPRTSWMNIVLIIHSCLFFFSSLTATIVHWSTSNMLLSHWISVVILANCSLNFYVYCLSGKSFRNEIRKLFYYYYQLCCFMKFMNLFRTKSQREQYKQCYQPDHQNLSLIKYSCLNELFIVNAHDDYIEQFLIHNKTYLQNNTVLHIKYESLERVTHNFTRDITRINCAKIIKLRLRGEAKCYIGAYLIIVGVDVTGSHIAAIEPYGTASYMPYLTSGSGGYTSLSVIEDRFKQDMNEDEAKQLVRDALYASITTDLYSGSKINMYVLTKEKLDKFLPYETIAVRGDRQTDSILEKGVEVLSTSVKKIEFDIVNEKVKENDETMELA</sequence>
<dbReference type="EMBL" id="CAJNOI010000188">
    <property type="protein sequence ID" value="CAF1169524.1"/>
    <property type="molecule type" value="Genomic_DNA"/>
</dbReference>
<accession>A0A815KI44</accession>
<feature type="transmembrane region" description="Helical" evidence="1">
    <location>
        <begin position="130"/>
        <end position="152"/>
    </location>
</feature>
<dbReference type="Proteomes" id="UP000663832">
    <property type="component" value="Unassembled WGS sequence"/>
</dbReference>
<feature type="transmembrane region" description="Helical" evidence="1">
    <location>
        <begin position="332"/>
        <end position="353"/>
    </location>
</feature>
<dbReference type="InterPro" id="IPR001353">
    <property type="entry name" value="Proteasome_sua/b"/>
</dbReference>
<reference evidence="3" key="1">
    <citation type="submission" date="2021-02" db="EMBL/GenBank/DDBJ databases">
        <authorList>
            <person name="Nowell W R."/>
        </authorList>
    </citation>
    <scope>NUCLEOTIDE SEQUENCE</scope>
</reference>
<dbReference type="InterPro" id="IPR052954">
    <property type="entry name" value="GPCR-Ligand_Int"/>
</dbReference>
<dbReference type="PANTHER" id="PTHR46641">
    <property type="entry name" value="FMRFAMIDE RECEPTOR-RELATED"/>
    <property type="match status" value="1"/>
</dbReference>
<name>A0A815KI44_9BILA</name>
<dbReference type="SUPFAM" id="SSF81321">
    <property type="entry name" value="Family A G protein-coupled receptor-like"/>
    <property type="match status" value="1"/>
</dbReference>
<dbReference type="Gene3D" id="3.60.20.10">
    <property type="entry name" value="Glutamine Phosphoribosylpyrophosphate, subunit 1, domain 1"/>
    <property type="match status" value="1"/>
</dbReference>
<dbReference type="EMBL" id="CAJNOM010000364">
    <property type="protein sequence ID" value="CAF1393457.1"/>
    <property type="molecule type" value="Genomic_DNA"/>
</dbReference>
<comment type="caution">
    <text evidence="3">The sequence shown here is derived from an EMBL/GenBank/DDBJ whole genome shotgun (WGS) entry which is preliminary data.</text>
</comment>
<dbReference type="InterPro" id="IPR029055">
    <property type="entry name" value="Ntn_hydrolases_N"/>
</dbReference>
<feature type="transmembrane region" description="Helical" evidence="1">
    <location>
        <begin position="304"/>
        <end position="326"/>
    </location>
</feature>
<evidence type="ECO:0000313" key="3">
    <source>
        <dbReference type="EMBL" id="CAF1393457.1"/>
    </source>
</evidence>
<feature type="transmembrane region" description="Helical" evidence="1">
    <location>
        <begin position="365"/>
        <end position="382"/>
    </location>
</feature>
<evidence type="ECO:0000256" key="1">
    <source>
        <dbReference type="SAM" id="Phobius"/>
    </source>
</evidence>
<dbReference type="GO" id="GO:0051603">
    <property type="term" value="P:proteolysis involved in protein catabolic process"/>
    <property type="evidence" value="ECO:0007669"/>
    <property type="project" value="InterPro"/>
</dbReference>
<dbReference type="PANTHER" id="PTHR46641:SF25">
    <property type="entry name" value="CNMAMIDE RECEPTOR-RELATED"/>
    <property type="match status" value="1"/>
</dbReference>
<dbReference type="Pfam" id="PF00227">
    <property type="entry name" value="Proteasome"/>
    <property type="match status" value="1"/>
</dbReference>
<evidence type="ECO:0000313" key="4">
    <source>
        <dbReference type="Proteomes" id="UP000663832"/>
    </source>
</evidence>
<evidence type="ECO:0000313" key="2">
    <source>
        <dbReference type="EMBL" id="CAF1169524.1"/>
    </source>
</evidence>